<evidence type="ECO:0000313" key="2">
    <source>
        <dbReference type="EMBL" id="CAL66527.1"/>
    </source>
</evidence>
<dbReference type="Proteomes" id="UP000000755">
    <property type="component" value="Chromosome"/>
</dbReference>
<keyword evidence="1" id="KW-0732">Signal</keyword>
<dbReference type="HOGENOM" id="CLU_323607_0_0_10"/>
<dbReference type="EMBL" id="CU207366">
    <property type="protein sequence ID" value="CAL66527.1"/>
    <property type="molecule type" value="Genomic_DNA"/>
</dbReference>
<sequence length="855" mass="97572">MHHSFGKFLRSIFRICLFSLFLTVSNSYSQDYPGYDELIVELSIPKIGKIEVPIAIKDQEAYISFTDLFDHFKIKNEYDPSSGIINGFIITPEEAFLIDPSENKIKFKDKSFVLTEDDFIKTPTTFYLRSDLFGKVFDLNTDFNFRQLAINFNTSLDLPVLKEIRLKQVRSNLNKVKGIVEPDTVIDRKYPFFKGGNLDWGITTTQQTNGPDDNRLNLGVGTMLAGGETNILLNYSDRIPFTSRNQFYQWRYVNNENKLFKQVTAGKIFTGATSSLFAPVVGVQLSNSPLQNRRSYGSYILNDYTEPRWTVELYVNNILIDYTKADASGFYSFEVPLMYGSTNVNLRFYGPYGEELSEERLINIPFTFVPKNELEYTLSAGVVEDEDNRRFSRFNLNYGISNSITIGGGAEYLSDVTSGEIMPFINTSVRLTPNLIFSGEYNYGVKGEGLLSYRTTSNMQFDLNYTKYHEDQTAINYNYLEEREFSFSAPIRTKAFSAYTRFTLNQIILPTTEFTTAQLLLSGTLFGISSNLTTYAIYNDRIKEPTIYSSISQTYRLPKQVLFSPQIQFDISDQSLRNINLELERVIFERGFLNLSYENNFLRNAYSFEIGLRYAFNFAQTSATSRIGNRNSSFIQSARGSLRYDDNTGHIGISNRPGVTRGGLTIIPFLDYNENGKKDKMEPGVSGLELKSKPGVLSYNEDKTILRLNDLQPYIKLLLEVEPNSLDNIAWKVDNPKILVETVPNQFKPVYIPVSVIGEVSGFVFLKSEDRRKGQGRIIINILNENQEIVESVLSEGDGYFTYLGLSPGNYTAEIDKQQLENLKFISSEAQSFEIEMNEYGDIIDDLEFIIEETQ</sequence>
<dbReference type="AlphaFoldDB" id="A0M1N2"/>
<reference evidence="2 3" key="1">
    <citation type="journal article" date="2006" name="Environ. Microbiol.">
        <title>Whole genome analysis of the marine Bacteroidetes'Gramella forsetii' reveals adaptations to degradation of polymeric organic matter.</title>
        <authorList>
            <person name="Bauer M."/>
            <person name="Kube M."/>
            <person name="Teeling H."/>
            <person name="Richter M."/>
            <person name="Lombardot T."/>
            <person name="Allers E."/>
            <person name="Wuerdemann C.A."/>
            <person name="Quast C."/>
            <person name="Kuhl H."/>
            <person name="Knaust F."/>
            <person name="Woebken D."/>
            <person name="Bischof K."/>
            <person name="Mussmann M."/>
            <person name="Choudhuri J.V."/>
            <person name="Meyer F."/>
            <person name="Reinhardt R."/>
            <person name="Amann R.I."/>
            <person name="Gloeckner F.O."/>
        </authorList>
    </citation>
    <scope>NUCLEOTIDE SEQUENCE [LARGE SCALE GENOMIC DNA]</scope>
    <source>
        <strain evidence="2 3">KT0803</strain>
    </source>
</reference>
<dbReference type="eggNOG" id="COG3188">
    <property type="taxonomic scope" value="Bacteria"/>
</dbReference>
<organism evidence="2 3">
    <name type="scientific">Christiangramia forsetii (strain DSM 17595 / CGMCC 1.15422 / KT0803)</name>
    <name type="common">Gramella forsetii</name>
    <dbReference type="NCBI Taxonomy" id="411154"/>
    <lineage>
        <taxon>Bacteria</taxon>
        <taxon>Pseudomonadati</taxon>
        <taxon>Bacteroidota</taxon>
        <taxon>Flavobacteriia</taxon>
        <taxon>Flavobacteriales</taxon>
        <taxon>Flavobacteriaceae</taxon>
        <taxon>Christiangramia</taxon>
    </lineage>
</organism>
<name>A0M1N2_CHRFK</name>
<feature type="signal peptide" evidence="1">
    <location>
        <begin position="1"/>
        <end position="29"/>
    </location>
</feature>
<accession>A0M1N2</accession>
<gene>
    <name evidence="2" type="ordered locus">GFO_1554</name>
</gene>
<dbReference type="STRING" id="411154.GFO_1554"/>
<proteinExistence type="predicted"/>
<feature type="chain" id="PRO_5002627589" evidence="1">
    <location>
        <begin position="30"/>
        <end position="855"/>
    </location>
</feature>
<evidence type="ECO:0000256" key="1">
    <source>
        <dbReference type="SAM" id="SignalP"/>
    </source>
</evidence>
<evidence type="ECO:0000313" key="3">
    <source>
        <dbReference type="Proteomes" id="UP000000755"/>
    </source>
</evidence>
<dbReference type="KEGG" id="gfo:GFO_1554"/>
<protein>
    <submittedName>
        <fullName evidence="2">Uncharacterized protein</fullName>
    </submittedName>
</protein>